<evidence type="ECO:0000259" key="2">
    <source>
        <dbReference type="PROSITE" id="PS50089"/>
    </source>
</evidence>
<name>A0A6A6JU47_WESOR</name>
<dbReference type="GeneID" id="54553834"/>
<organism evidence="3 4">
    <name type="scientific">Westerdykella ornata</name>
    <dbReference type="NCBI Taxonomy" id="318751"/>
    <lineage>
        <taxon>Eukaryota</taxon>
        <taxon>Fungi</taxon>
        <taxon>Dikarya</taxon>
        <taxon>Ascomycota</taxon>
        <taxon>Pezizomycotina</taxon>
        <taxon>Dothideomycetes</taxon>
        <taxon>Pleosporomycetidae</taxon>
        <taxon>Pleosporales</taxon>
        <taxon>Sporormiaceae</taxon>
        <taxon>Westerdykella</taxon>
    </lineage>
</organism>
<gene>
    <name evidence="3" type="ORF">EI97DRAFT_455616</name>
</gene>
<dbReference type="PROSITE" id="PS50089">
    <property type="entry name" value="ZF_RING_2"/>
    <property type="match status" value="1"/>
</dbReference>
<evidence type="ECO:0000256" key="1">
    <source>
        <dbReference type="PROSITE-ProRule" id="PRU00175"/>
    </source>
</evidence>
<accession>A0A6A6JU47</accession>
<dbReference type="AlphaFoldDB" id="A0A6A6JU47"/>
<keyword evidence="1" id="KW-0862">Zinc</keyword>
<sequence length="197" mass="23289">MAFQTNSRTVRLPPPAEDFIYDNFQYRPDAQGARPCRLCQQVTHRGSEYTPNFCARVCGHWFHQSCLIEYLWIDYLPICFRDCYICRLNHYTARWKGPVLCPLKSTFPKSELPDIREVLTRRDIKARVGRVLKRDMWKPWFPELMEFCTEPQEVDGGLGVFPTVDLEGQEIAATQFLERRTKVREYMRGQKMSIAKR</sequence>
<keyword evidence="4" id="KW-1185">Reference proteome</keyword>
<protein>
    <recommendedName>
        <fullName evidence="2">RING-type domain-containing protein</fullName>
    </recommendedName>
</protein>
<reference evidence="3" key="1">
    <citation type="journal article" date="2020" name="Stud. Mycol.">
        <title>101 Dothideomycetes genomes: a test case for predicting lifestyles and emergence of pathogens.</title>
        <authorList>
            <person name="Haridas S."/>
            <person name="Albert R."/>
            <person name="Binder M."/>
            <person name="Bloem J."/>
            <person name="Labutti K."/>
            <person name="Salamov A."/>
            <person name="Andreopoulos B."/>
            <person name="Baker S."/>
            <person name="Barry K."/>
            <person name="Bills G."/>
            <person name="Bluhm B."/>
            <person name="Cannon C."/>
            <person name="Castanera R."/>
            <person name="Culley D."/>
            <person name="Daum C."/>
            <person name="Ezra D."/>
            <person name="Gonzalez J."/>
            <person name="Henrissat B."/>
            <person name="Kuo A."/>
            <person name="Liang C."/>
            <person name="Lipzen A."/>
            <person name="Lutzoni F."/>
            <person name="Magnuson J."/>
            <person name="Mondo S."/>
            <person name="Nolan M."/>
            <person name="Ohm R."/>
            <person name="Pangilinan J."/>
            <person name="Park H.-J."/>
            <person name="Ramirez L."/>
            <person name="Alfaro M."/>
            <person name="Sun H."/>
            <person name="Tritt A."/>
            <person name="Yoshinaga Y."/>
            <person name="Zwiers L.-H."/>
            <person name="Turgeon B."/>
            <person name="Goodwin S."/>
            <person name="Spatafora J."/>
            <person name="Crous P."/>
            <person name="Grigoriev I."/>
        </authorList>
    </citation>
    <scope>NUCLEOTIDE SEQUENCE</scope>
    <source>
        <strain evidence="3">CBS 379.55</strain>
    </source>
</reference>
<dbReference type="GO" id="GO:0008270">
    <property type="term" value="F:zinc ion binding"/>
    <property type="evidence" value="ECO:0007669"/>
    <property type="project" value="UniProtKB-KW"/>
</dbReference>
<dbReference type="InterPro" id="IPR001841">
    <property type="entry name" value="Znf_RING"/>
</dbReference>
<evidence type="ECO:0000313" key="3">
    <source>
        <dbReference type="EMBL" id="KAF2279358.1"/>
    </source>
</evidence>
<feature type="domain" description="RING-type" evidence="2">
    <location>
        <begin position="36"/>
        <end position="87"/>
    </location>
</feature>
<dbReference type="RefSeq" id="XP_033656897.1">
    <property type="nucleotide sequence ID" value="XM_033800659.1"/>
</dbReference>
<dbReference type="EMBL" id="ML986486">
    <property type="protein sequence ID" value="KAF2279358.1"/>
    <property type="molecule type" value="Genomic_DNA"/>
</dbReference>
<keyword evidence="1" id="KW-0479">Metal-binding</keyword>
<dbReference type="Proteomes" id="UP000800097">
    <property type="component" value="Unassembled WGS sequence"/>
</dbReference>
<proteinExistence type="predicted"/>
<keyword evidence="1" id="KW-0863">Zinc-finger</keyword>
<evidence type="ECO:0000313" key="4">
    <source>
        <dbReference type="Proteomes" id="UP000800097"/>
    </source>
</evidence>